<accession>A0A1C6UI85</accession>
<dbReference type="CDD" id="cd06261">
    <property type="entry name" value="TM_PBP2"/>
    <property type="match status" value="1"/>
</dbReference>
<evidence type="ECO:0000313" key="11">
    <source>
        <dbReference type="Proteomes" id="UP000199696"/>
    </source>
</evidence>
<dbReference type="AlphaFoldDB" id="A0A1C6UI85"/>
<feature type="transmembrane region" description="Helical" evidence="7">
    <location>
        <begin position="293"/>
        <end position="314"/>
    </location>
</feature>
<evidence type="ECO:0000259" key="9">
    <source>
        <dbReference type="PROSITE" id="PS50928"/>
    </source>
</evidence>
<feature type="transmembrane region" description="Helical" evidence="7">
    <location>
        <begin position="236"/>
        <end position="254"/>
    </location>
</feature>
<comment type="similarity">
    <text evidence="7">Belongs to the binding-protein-dependent transport system permease family.</text>
</comment>
<evidence type="ECO:0000256" key="6">
    <source>
        <dbReference type="ARBA" id="ARBA00023136"/>
    </source>
</evidence>
<sequence>MTTTARPQDSALAPAGDSPAGARRRDSLTASHARFGRSIVAPSAIVLVLLLLVPTILTALYSFYDVPASGEGLGEFVGLANYKVVFGSSVFWASLRVTLIFSVGFVVLSTVIGLAAAMLLNQNFRGRGFARALLVLPWATPWLVIGVLWKWYADGSVGGLNGMLMRLNLIGEYVEFLSDPNWAMVIAVVAAAWRQSCFAAILFLAGLQTLPHIHHEAAAIDGAGVWKRFRHVTLPWLRPVLVTVTVLNIIYAFLQFDVVYALTQGGPGDATQVLSILIYRQLFVVTDIGTGSALAVILGLLALLGGLLTVRLLYGRQEEN</sequence>
<keyword evidence="6 7" id="KW-0472">Membrane</keyword>
<evidence type="ECO:0000256" key="8">
    <source>
        <dbReference type="SAM" id="MobiDB-lite"/>
    </source>
</evidence>
<dbReference type="STRING" id="227316.GA0070604_2852"/>
<protein>
    <submittedName>
        <fullName evidence="10">Carbohydrate ABC transporter membrane protein 1, CUT1 family</fullName>
    </submittedName>
</protein>
<proteinExistence type="inferred from homology"/>
<feature type="transmembrane region" description="Helical" evidence="7">
    <location>
        <begin position="182"/>
        <end position="205"/>
    </location>
</feature>
<evidence type="ECO:0000256" key="5">
    <source>
        <dbReference type="ARBA" id="ARBA00022989"/>
    </source>
</evidence>
<comment type="subcellular location">
    <subcellularLocation>
        <location evidence="1 7">Cell membrane</location>
        <topology evidence="1 7">Multi-pass membrane protein</topology>
    </subcellularLocation>
</comment>
<dbReference type="PANTHER" id="PTHR43227">
    <property type="entry name" value="BLL4140 PROTEIN"/>
    <property type="match status" value="1"/>
</dbReference>
<dbReference type="InterPro" id="IPR050809">
    <property type="entry name" value="UgpAE/MalFG_permease"/>
</dbReference>
<feature type="transmembrane region" description="Helical" evidence="7">
    <location>
        <begin position="44"/>
        <end position="64"/>
    </location>
</feature>
<feature type="region of interest" description="Disordered" evidence="8">
    <location>
        <begin position="1"/>
        <end position="23"/>
    </location>
</feature>
<keyword evidence="3" id="KW-1003">Cell membrane</keyword>
<evidence type="ECO:0000256" key="7">
    <source>
        <dbReference type="RuleBase" id="RU363032"/>
    </source>
</evidence>
<dbReference type="Pfam" id="PF00528">
    <property type="entry name" value="BPD_transp_1"/>
    <property type="match status" value="1"/>
</dbReference>
<keyword evidence="11" id="KW-1185">Reference proteome</keyword>
<dbReference type="GO" id="GO:0055085">
    <property type="term" value="P:transmembrane transport"/>
    <property type="evidence" value="ECO:0007669"/>
    <property type="project" value="InterPro"/>
</dbReference>
<evidence type="ECO:0000256" key="4">
    <source>
        <dbReference type="ARBA" id="ARBA00022692"/>
    </source>
</evidence>
<evidence type="ECO:0000313" key="10">
    <source>
        <dbReference type="EMBL" id="SCL53780.1"/>
    </source>
</evidence>
<gene>
    <name evidence="10" type="ORF">GA0070604_2852</name>
</gene>
<dbReference type="PANTHER" id="PTHR43227:SF11">
    <property type="entry name" value="BLL4140 PROTEIN"/>
    <property type="match status" value="1"/>
</dbReference>
<dbReference type="Proteomes" id="UP000199696">
    <property type="component" value="Unassembled WGS sequence"/>
</dbReference>
<dbReference type="Gene3D" id="1.10.3720.10">
    <property type="entry name" value="MetI-like"/>
    <property type="match status" value="1"/>
</dbReference>
<evidence type="ECO:0000256" key="1">
    <source>
        <dbReference type="ARBA" id="ARBA00004651"/>
    </source>
</evidence>
<feature type="transmembrane region" description="Helical" evidence="7">
    <location>
        <begin position="132"/>
        <end position="152"/>
    </location>
</feature>
<dbReference type="SUPFAM" id="SSF161098">
    <property type="entry name" value="MetI-like"/>
    <property type="match status" value="1"/>
</dbReference>
<dbReference type="PROSITE" id="PS50928">
    <property type="entry name" value="ABC_TM1"/>
    <property type="match status" value="1"/>
</dbReference>
<keyword evidence="4 7" id="KW-0812">Transmembrane</keyword>
<dbReference type="EMBL" id="FMHY01000002">
    <property type="protein sequence ID" value="SCL53780.1"/>
    <property type="molecule type" value="Genomic_DNA"/>
</dbReference>
<reference evidence="11" key="1">
    <citation type="submission" date="2016-06" db="EMBL/GenBank/DDBJ databases">
        <authorList>
            <person name="Varghese N."/>
            <person name="Submissions Spin"/>
        </authorList>
    </citation>
    <scope>NUCLEOTIDE SEQUENCE [LARGE SCALE GENOMIC DNA]</scope>
    <source>
        <strain evidence="11">DSM 44814</strain>
    </source>
</reference>
<dbReference type="InterPro" id="IPR035906">
    <property type="entry name" value="MetI-like_sf"/>
</dbReference>
<name>A0A1C6UI85_9ACTN</name>
<keyword evidence="2 7" id="KW-0813">Transport</keyword>
<evidence type="ECO:0000256" key="3">
    <source>
        <dbReference type="ARBA" id="ARBA00022475"/>
    </source>
</evidence>
<keyword evidence="5 7" id="KW-1133">Transmembrane helix</keyword>
<organism evidence="10 11">
    <name type="scientific">Micromonospora eburnea</name>
    <dbReference type="NCBI Taxonomy" id="227316"/>
    <lineage>
        <taxon>Bacteria</taxon>
        <taxon>Bacillati</taxon>
        <taxon>Actinomycetota</taxon>
        <taxon>Actinomycetes</taxon>
        <taxon>Micromonosporales</taxon>
        <taxon>Micromonosporaceae</taxon>
        <taxon>Micromonospora</taxon>
    </lineage>
</organism>
<dbReference type="InterPro" id="IPR000515">
    <property type="entry name" value="MetI-like"/>
</dbReference>
<dbReference type="GO" id="GO:0005886">
    <property type="term" value="C:plasma membrane"/>
    <property type="evidence" value="ECO:0007669"/>
    <property type="project" value="UniProtKB-SubCell"/>
</dbReference>
<feature type="transmembrane region" description="Helical" evidence="7">
    <location>
        <begin position="99"/>
        <end position="120"/>
    </location>
</feature>
<dbReference type="RefSeq" id="WP_208602048.1">
    <property type="nucleotide sequence ID" value="NZ_FMHY01000002.1"/>
</dbReference>
<feature type="domain" description="ABC transmembrane type-1" evidence="9">
    <location>
        <begin position="95"/>
        <end position="309"/>
    </location>
</feature>
<evidence type="ECO:0000256" key="2">
    <source>
        <dbReference type="ARBA" id="ARBA00022448"/>
    </source>
</evidence>